<dbReference type="AlphaFoldDB" id="A0A3M0K726"/>
<feature type="compositionally biased region" description="Polar residues" evidence="1">
    <location>
        <begin position="170"/>
        <end position="186"/>
    </location>
</feature>
<comment type="caution">
    <text evidence="2">The sequence shown here is derived from an EMBL/GenBank/DDBJ whole genome shotgun (WGS) entry which is preliminary data.</text>
</comment>
<protein>
    <submittedName>
        <fullName evidence="2">Uncharacterized protein</fullName>
    </submittedName>
</protein>
<name>A0A3M0K726_HIRRU</name>
<organism evidence="2 3">
    <name type="scientific">Hirundo rustica rustica</name>
    <dbReference type="NCBI Taxonomy" id="333673"/>
    <lineage>
        <taxon>Eukaryota</taxon>
        <taxon>Metazoa</taxon>
        <taxon>Chordata</taxon>
        <taxon>Craniata</taxon>
        <taxon>Vertebrata</taxon>
        <taxon>Euteleostomi</taxon>
        <taxon>Archelosauria</taxon>
        <taxon>Archosauria</taxon>
        <taxon>Dinosauria</taxon>
        <taxon>Saurischia</taxon>
        <taxon>Theropoda</taxon>
        <taxon>Coelurosauria</taxon>
        <taxon>Aves</taxon>
        <taxon>Neognathae</taxon>
        <taxon>Neoaves</taxon>
        <taxon>Telluraves</taxon>
        <taxon>Australaves</taxon>
        <taxon>Passeriformes</taxon>
        <taxon>Sylvioidea</taxon>
        <taxon>Hirundinidae</taxon>
        <taxon>Hirundo</taxon>
    </lineage>
</organism>
<evidence type="ECO:0000313" key="3">
    <source>
        <dbReference type="Proteomes" id="UP000269221"/>
    </source>
</evidence>
<proteinExistence type="predicted"/>
<dbReference type="EMBL" id="QRBI01000116">
    <property type="protein sequence ID" value="RMC08949.1"/>
    <property type="molecule type" value="Genomic_DNA"/>
</dbReference>
<dbReference type="Proteomes" id="UP000269221">
    <property type="component" value="Unassembled WGS sequence"/>
</dbReference>
<evidence type="ECO:0000256" key="1">
    <source>
        <dbReference type="SAM" id="MobiDB-lite"/>
    </source>
</evidence>
<gene>
    <name evidence="2" type="ORF">DUI87_13944</name>
</gene>
<sequence length="186" mass="19912">MSDVCRILLPIQGLEQGSQRSHGSELVLMARGETCPGIGTAARNSQEQPETARIHQEPCSDTVCWDRDCSQEQPGTARKQPGTARNPALTLCAETGTAARNSQEQPGTARNYQEQPGTTRNPALTPCAGTGTAPRTARNSQEPPEPPGTTRNSQEPCSDTVCLDSDHSQEQPGTARNHQEQPGTLL</sequence>
<feature type="region of interest" description="Disordered" evidence="1">
    <location>
        <begin position="70"/>
        <end position="186"/>
    </location>
</feature>
<feature type="compositionally biased region" description="Polar residues" evidence="1">
    <location>
        <begin position="98"/>
        <end position="122"/>
    </location>
</feature>
<keyword evidence="3" id="KW-1185">Reference proteome</keyword>
<accession>A0A3M0K726</accession>
<evidence type="ECO:0000313" key="2">
    <source>
        <dbReference type="EMBL" id="RMC08949.1"/>
    </source>
</evidence>
<reference evidence="2 3" key="1">
    <citation type="submission" date="2018-07" db="EMBL/GenBank/DDBJ databases">
        <title>A high quality draft genome assembly of the barn swallow (H. rustica rustica).</title>
        <authorList>
            <person name="Formenti G."/>
            <person name="Chiara M."/>
            <person name="Poveda L."/>
            <person name="Francoijs K.-J."/>
            <person name="Bonisoli-Alquati A."/>
            <person name="Canova L."/>
            <person name="Gianfranceschi L."/>
            <person name="Horner D.S."/>
            <person name="Saino N."/>
        </authorList>
    </citation>
    <scope>NUCLEOTIDE SEQUENCE [LARGE SCALE GENOMIC DNA]</scope>
    <source>
        <strain evidence="2">Chelidonia</strain>
        <tissue evidence="2">Blood</tissue>
    </source>
</reference>